<dbReference type="Proteomes" id="UP001241747">
    <property type="component" value="Unassembled WGS sequence"/>
</dbReference>
<dbReference type="CDD" id="cd01745">
    <property type="entry name" value="GATase1_2"/>
    <property type="match status" value="1"/>
</dbReference>
<dbReference type="RefSeq" id="WP_237345388.1">
    <property type="nucleotide sequence ID" value="NZ_JABWGX010000009.1"/>
</dbReference>
<reference evidence="1 2" key="1">
    <citation type="submission" date="2023-07" db="EMBL/GenBank/DDBJ databases">
        <title>Genomic Encyclopedia of Type Strains, Phase IV (KMG-IV): sequencing the most valuable type-strain genomes for metagenomic binning, comparative biology and taxonomic classification.</title>
        <authorList>
            <person name="Goeker M."/>
        </authorList>
    </citation>
    <scope>NUCLEOTIDE SEQUENCE [LARGE SCALE GENOMIC DNA]</scope>
    <source>
        <strain evidence="1 2">DSM 3770</strain>
    </source>
</reference>
<dbReference type="PANTHER" id="PTHR43235:SF1">
    <property type="entry name" value="GLUTAMINE AMIDOTRANSFERASE PB2B2.05-RELATED"/>
    <property type="match status" value="1"/>
</dbReference>
<evidence type="ECO:0000313" key="2">
    <source>
        <dbReference type="Proteomes" id="UP001241747"/>
    </source>
</evidence>
<name>A0ABU0LHU9_XANAG</name>
<proteinExistence type="predicted"/>
<dbReference type="InterPro" id="IPR011697">
    <property type="entry name" value="Peptidase_C26"/>
</dbReference>
<organism evidence="1 2">
    <name type="scientific">Xanthobacter agilis</name>
    <dbReference type="NCBI Taxonomy" id="47492"/>
    <lineage>
        <taxon>Bacteria</taxon>
        <taxon>Pseudomonadati</taxon>
        <taxon>Pseudomonadota</taxon>
        <taxon>Alphaproteobacteria</taxon>
        <taxon>Hyphomicrobiales</taxon>
        <taxon>Xanthobacteraceae</taxon>
        <taxon>Xanthobacter</taxon>
    </lineage>
</organism>
<sequence length="255" mass="27208">MRPLIALVGDLRDLSGLPHHIVGDKYARAVHAFAGGLPTLLTAVIARDDIGAVVSAFDGFLFTGSPSNVHPDRWGGPPQAPGPFDPARDDLSLPLIQAIIAADVPALFICRGFQELNVAQGGTLEPELRAVPGRMLHHAPEDAPTDRQYAPFHDVELVPGSPLIDVFGSARFAVNSLHYQGLARIGRRLSVEAKAPDGTPEAVRVSDHPFAVGVQWHPEYRPELSPPGARLFAAFGAAAADRRRRRTTPAPCGAT</sequence>
<dbReference type="InterPro" id="IPR044668">
    <property type="entry name" value="PuuD-like"/>
</dbReference>
<dbReference type="SUPFAM" id="SSF52317">
    <property type="entry name" value="Class I glutamine amidotransferase-like"/>
    <property type="match status" value="1"/>
</dbReference>
<dbReference type="Gene3D" id="3.40.50.880">
    <property type="match status" value="1"/>
</dbReference>
<accession>A0ABU0LHU9</accession>
<protein>
    <submittedName>
        <fullName evidence="1">Gamma-glutamyl-gamma-aminobutyrate hydrolase PuuD</fullName>
    </submittedName>
</protein>
<dbReference type="GO" id="GO:0016787">
    <property type="term" value="F:hydrolase activity"/>
    <property type="evidence" value="ECO:0007669"/>
    <property type="project" value="UniProtKB-KW"/>
</dbReference>
<keyword evidence="1" id="KW-0378">Hydrolase</keyword>
<dbReference type="PANTHER" id="PTHR43235">
    <property type="entry name" value="GLUTAMINE AMIDOTRANSFERASE PB2B2.05-RELATED"/>
    <property type="match status" value="1"/>
</dbReference>
<dbReference type="InterPro" id="IPR029062">
    <property type="entry name" value="Class_I_gatase-like"/>
</dbReference>
<evidence type="ECO:0000313" key="1">
    <source>
        <dbReference type="EMBL" id="MDQ0506722.1"/>
    </source>
</evidence>
<dbReference type="PROSITE" id="PS51273">
    <property type="entry name" value="GATASE_TYPE_1"/>
    <property type="match status" value="1"/>
</dbReference>
<keyword evidence="2" id="KW-1185">Reference proteome</keyword>
<dbReference type="Pfam" id="PF07722">
    <property type="entry name" value="Peptidase_C26"/>
    <property type="match status" value="1"/>
</dbReference>
<gene>
    <name evidence="1" type="ORF">QOZ94_003536</name>
</gene>
<comment type="caution">
    <text evidence="1">The sequence shown here is derived from an EMBL/GenBank/DDBJ whole genome shotgun (WGS) entry which is preliminary data.</text>
</comment>
<dbReference type="EMBL" id="JAUSVY010000009">
    <property type="protein sequence ID" value="MDQ0506722.1"/>
    <property type="molecule type" value="Genomic_DNA"/>
</dbReference>